<comment type="caution">
    <text evidence="3">Lacks conserved residue(s) required for the propagation of feature annotation.</text>
</comment>
<dbReference type="EMBL" id="PYDT01000004">
    <property type="protein sequence ID" value="THU64031.1"/>
    <property type="molecule type" value="Genomic_DNA"/>
</dbReference>
<evidence type="ECO:0000313" key="5">
    <source>
        <dbReference type="EMBL" id="THU64031.1"/>
    </source>
</evidence>
<proteinExistence type="inferred from homology"/>
<accession>A0A4S8JP91</accession>
<dbReference type="GO" id="GO:0006508">
    <property type="term" value="P:proteolysis"/>
    <property type="evidence" value="ECO:0007669"/>
    <property type="project" value="InterPro"/>
</dbReference>
<evidence type="ECO:0000256" key="2">
    <source>
        <dbReference type="ARBA" id="ARBA00022729"/>
    </source>
</evidence>
<dbReference type="GO" id="GO:0004252">
    <property type="term" value="F:serine-type endopeptidase activity"/>
    <property type="evidence" value="ECO:0007669"/>
    <property type="project" value="InterPro"/>
</dbReference>
<keyword evidence="6" id="KW-1185">Reference proteome</keyword>
<dbReference type="Proteomes" id="UP000317650">
    <property type="component" value="Chromosome 1"/>
</dbReference>
<gene>
    <name evidence="5" type="ORF">C4D60_Mb01t22150</name>
</gene>
<dbReference type="SUPFAM" id="SSF52743">
    <property type="entry name" value="Subtilisin-like"/>
    <property type="match status" value="1"/>
</dbReference>
<evidence type="ECO:0000259" key="4">
    <source>
        <dbReference type="Pfam" id="PF00082"/>
    </source>
</evidence>
<evidence type="ECO:0000313" key="6">
    <source>
        <dbReference type="Proteomes" id="UP000317650"/>
    </source>
</evidence>
<dbReference type="InterPro" id="IPR045051">
    <property type="entry name" value="SBT"/>
</dbReference>
<dbReference type="InterPro" id="IPR000209">
    <property type="entry name" value="Peptidase_S8/S53_dom"/>
</dbReference>
<keyword evidence="2" id="KW-0732">Signal</keyword>
<evidence type="ECO:0000256" key="1">
    <source>
        <dbReference type="ARBA" id="ARBA00011073"/>
    </source>
</evidence>
<comment type="similarity">
    <text evidence="1 3">Belongs to the peptidase S8 family.</text>
</comment>
<dbReference type="STRING" id="52838.A0A4S8JP91"/>
<dbReference type="AlphaFoldDB" id="A0A4S8JP91"/>
<organism evidence="5 6">
    <name type="scientific">Musa balbisiana</name>
    <name type="common">Banana</name>
    <dbReference type="NCBI Taxonomy" id="52838"/>
    <lineage>
        <taxon>Eukaryota</taxon>
        <taxon>Viridiplantae</taxon>
        <taxon>Streptophyta</taxon>
        <taxon>Embryophyta</taxon>
        <taxon>Tracheophyta</taxon>
        <taxon>Spermatophyta</taxon>
        <taxon>Magnoliopsida</taxon>
        <taxon>Liliopsida</taxon>
        <taxon>Zingiberales</taxon>
        <taxon>Musaceae</taxon>
        <taxon>Musa</taxon>
    </lineage>
</organism>
<sequence length="142" mass="15304">MYRLSARPRRGLQSVLEPVRRAQRASHRQMQWSVQRRRLARAFDAAIQDGVDNISVSLGGGAGSVDYFSDSSAIGAFHAVAKGITVACSAGNSGPFLLGVVNNAAPWVITVAAITIDRDFKQTITSTNNKQIQGRSFTLKIS</sequence>
<protein>
    <recommendedName>
        <fullName evidence="4">Peptidase S8/S53 domain-containing protein</fullName>
    </recommendedName>
</protein>
<feature type="domain" description="Peptidase S8/S53" evidence="4">
    <location>
        <begin position="39"/>
        <end position="126"/>
    </location>
</feature>
<dbReference type="Gene3D" id="3.40.50.200">
    <property type="entry name" value="Peptidase S8/S53 domain"/>
    <property type="match status" value="1"/>
</dbReference>
<name>A0A4S8JP91_MUSBA</name>
<dbReference type="PANTHER" id="PTHR10795">
    <property type="entry name" value="PROPROTEIN CONVERTASE SUBTILISIN/KEXIN"/>
    <property type="match status" value="1"/>
</dbReference>
<comment type="caution">
    <text evidence="5">The sequence shown here is derived from an EMBL/GenBank/DDBJ whole genome shotgun (WGS) entry which is preliminary data.</text>
</comment>
<dbReference type="PROSITE" id="PS51892">
    <property type="entry name" value="SUBTILASE"/>
    <property type="match status" value="1"/>
</dbReference>
<reference evidence="5 6" key="1">
    <citation type="journal article" date="2019" name="Nat. Plants">
        <title>Genome sequencing of Musa balbisiana reveals subgenome evolution and function divergence in polyploid bananas.</title>
        <authorList>
            <person name="Yao X."/>
        </authorList>
    </citation>
    <scope>NUCLEOTIDE SEQUENCE [LARGE SCALE GENOMIC DNA]</scope>
    <source>
        <strain evidence="6">cv. DH-PKW</strain>
        <tissue evidence="5">Leaves</tissue>
    </source>
</reference>
<dbReference type="Pfam" id="PF00082">
    <property type="entry name" value="Peptidase_S8"/>
    <property type="match status" value="1"/>
</dbReference>
<dbReference type="InterPro" id="IPR036852">
    <property type="entry name" value="Peptidase_S8/S53_dom_sf"/>
</dbReference>
<evidence type="ECO:0000256" key="3">
    <source>
        <dbReference type="PROSITE-ProRule" id="PRU01240"/>
    </source>
</evidence>